<organism evidence="3 4">
    <name type="scientific">Endobacter medicaginis</name>
    <dbReference type="NCBI Taxonomy" id="1181271"/>
    <lineage>
        <taxon>Bacteria</taxon>
        <taxon>Pseudomonadati</taxon>
        <taxon>Pseudomonadota</taxon>
        <taxon>Alphaproteobacteria</taxon>
        <taxon>Acetobacterales</taxon>
        <taxon>Acetobacteraceae</taxon>
        <taxon>Endobacter</taxon>
    </lineage>
</organism>
<dbReference type="Pfam" id="PF03929">
    <property type="entry name" value="PepSY_TM"/>
    <property type="match status" value="1"/>
</dbReference>
<feature type="region of interest" description="Disordered" evidence="1">
    <location>
        <begin position="1"/>
        <end position="20"/>
    </location>
</feature>
<dbReference type="EMBL" id="JABXXQ010000729">
    <property type="protein sequence ID" value="NVN32252.1"/>
    <property type="molecule type" value="Genomic_DNA"/>
</dbReference>
<gene>
    <name evidence="3" type="ORF">HUK83_18155</name>
</gene>
<name>A0A850NXS5_9PROT</name>
<comment type="caution">
    <text evidence="3">The sequence shown here is derived from an EMBL/GenBank/DDBJ whole genome shotgun (WGS) entry which is preliminary data.</text>
</comment>
<evidence type="ECO:0000256" key="2">
    <source>
        <dbReference type="SAM" id="Phobius"/>
    </source>
</evidence>
<sequence length="297" mass="31707">PAGAHPARLEWSDGGGRHHHGRGGATVFAALDDHGALVTARQPASTAAGFIDVLHQQIGLPLPHDIAMPIMGVIALLYATALTSGTLVFLPTLARNLFSLKLFGSAQKAWLDLHNLLGIFSLPFHIVMAVTSVVFAFHEQVFVVQHLTLSTPPAMHRPHPAAGAPPVAALPPDAILAAIARQAPGVAVDSIDYLQSGRAMRISVHDPRYSLRGPTSGFATVDPSTGRILSRDYLPGQQPRGMSVITVFFALHFGSFGGTPVRVLYLLLGLGGAALFYGGNRLWVVARRRREQRDGRV</sequence>
<dbReference type="InterPro" id="IPR005625">
    <property type="entry name" value="PepSY-ass_TM"/>
</dbReference>
<feature type="transmembrane region" description="Helical" evidence="2">
    <location>
        <begin position="263"/>
        <end position="283"/>
    </location>
</feature>
<keyword evidence="2" id="KW-0472">Membrane</keyword>
<evidence type="ECO:0000313" key="3">
    <source>
        <dbReference type="EMBL" id="NVN32252.1"/>
    </source>
</evidence>
<dbReference type="AlphaFoldDB" id="A0A850NXS5"/>
<accession>A0A850NXS5</accession>
<feature type="non-terminal residue" evidence="3">
    <location>
        <position position="297"/>
    </location>
</feature>
<protein>
    <submittedName>
        <fullName evidence="3">PepSY domain-containing protein</fullName>
    </submittedName>
</protein>
<dbReference type="PANTHER" id="PTHR34219:SF9">
    <property type="entry name" value="IRON-REGULATED INNER MEMBRANE PROTEIN"/>
    <property type="match status" value="1"/>
</dbReference>
<feature type="non-terminal residue" evidence="3">
    <location>
        <position position="1"/>
    </location>
</feature>
<proteinExistence type="predicted"/>
<feature type="transmembrane region" description="Helical" evidence="2">
    <location>
        <begin position="113"/>
        <end position="137"/>
    </location>
</feature>
<evidence type="ECO:0000256" key="1">
    <source>
        <dbReference type="SAM" id="MobiDB-lite"/>
    </source>
</evidence>
<keyword evidence="2" id="KW-1133">Transmembrane helix</keyword>
<dbReference type="Proteomes" id="UP000565205">
    <property type="component" value="Unassembled WGS sequence"/>
</dbReference>
<feature type="transmembrane region" description="Helical" evidence="2">
    <location>
        <begin position="70"/>
        <end position="93"/>
    </location>
</feature>
<keyword evidence="2" id="KW-0812">Transmembrane</keyword>
<evidence type="ECO:0000313" key="4">
    <source>
        <dbReference type="Proteomes" id="UP000565205"/>
    </source>
</evidence>
<dbReference type="PANTHER" id="PTHR34219">
    <property type="entry name" value="IRON-REGULATED INNER MEMBRANE PROTEIN-RELATED"/>
    <property type="match status" value="1"/>
</dbReference>
<dbReference type="RefSeq" id="WP_176627019.1">
    <property type="nucleotide sequence ID" value="NZ_JABXXQ010000729.1"/>
</dbReference>
<reference evidence="3 4" key="1">
    <citation type="submission" date="2020-06" db="EMBL/GenBank/DDBJ databases">
        <title>Description of novel acetic acid bacteria.</title>
        <authorList>
            <person name="Sombolestani A."/>
        </authorList>
    </citation>
    <scope>NUCLEOTIDE SEQUENCE [LARGE SCALE GENOMIC DNA]</scope>
    <source>
        <strain evidence="3 4">LMG 26838</strain>
    </source>
</reference>